<dbReference type="EMBL" id="FLUM01000003">
    <property type="protein sequence ID" value="SBW07080.1"/>
    <property type="molecule type" value="Genomic_DNA"/>
</dbReference>
<protein>
    <recommendedName>
        <fullName evidence="4">FAS1 domain-containing protein</fullName>
    </recommendedName>
</protein>
<dbReference type="RefSeq" id="WP_296944514.1">
    <property type="nucleotide sequence ID" value="NZ_LT599032.1"/>
</dbReference>
<evidence type="ECO:0000256" key="1">
    <source>
        <dbReference type="SAM" id="MobiDB-lite"/>
    </source>
</evidence>
<evidence type="ECO:0000313" key="3">
    <source>
        <dbReference type="EMBL" id="SBW07080.1"/>
    </source>
</evidence>
<gene>
    <name evidence="3" type="ORF">KL86DYS1_31569</name>
</gene>
<dbReference type="AlphaFoldDB" id="A0A212K5R4"/>
<evidence type="ECO:0008006" key="4">
    <source>
        <dbReference type="Google" id="ProtNLM"/>
    </source>
</evidence>
<name>A0A212K5R4_9BACT</name>
<feature type="compositionally biased region" description="Acidic residues" evidence="1">
    <location>
        <begin position="93"/>
        <end position="103"/>
    </location>
</feature>
<organism evidence="3">
    <name type="scientific">uncultured Dysgonomonas sp</name>
    <dbReference type="NCBI Taxonomy" id="206096"/>
    <lineage>
        <taxon>Bacteria</taxon>
        <taxon>Pseudomonadati</taxon>
        <taxon>Bacteroidota</taxon>
        <taxon>Bacteroidia</taxon>
        <taxon>Bacteroidales</taxon>
        <taxon>Dysgonomonadaceae</taxon>
        <taxon>Dysgonomonas</taxon>
        <taxon>environmental samples</taxon>
    </lineage>
</organism>
<accession>A0A212K5R4</accession>
<dbReference type="InterPro" id="IPR036378">
    <property type="entry name" value="FAS1_dom_sf"/>
</dbReference>
<evidence type="ECO:0000256" key="2">
    <source>
        <dbReference type="SAM" id="SignalP"/>
    </source>
</evidence>
<keyword evidence="2" id="KW-0732">Signal</keyword>
<dbReference type="Gene3D" id="2.30.180.10">
    <property type="entry name" value="FAS1 domain"/>
    <property type="match status" value="1"/>
</dbReference>
<reference evidence="3" key="1">
    <citation type="submission" date="2016-04" db="EMBL/GenBank/DDBJ databases">
        <authorList>
            <person name="Evans L.H."/>
            <person name="Alamgir A."/>
            <person name="Owens N."/>
            <person name="Weber N.D."/>
            <person name="Virtaneva K."/>
            <person name="Barbian K."/>
            <person name="Babar A."/>
            <person name="Rosenke K."/>
        </authorList>
    </citation>
    <scope>NUCLEOTIDE SEQUENCE</scope>
    <source>
        <strain evidence="3">86-1</strain>
    </source>
</reference>
<feature type="region of interest" description="Disordered" evidence="1">
    <location>
        <begin position="75"/>
        <end position="104"/>
    </location>
</feature>
<proteinExistence type="predicted"/>
<sequence>MKKLFYLSFVAVALLFTSVACSDDDDPTPPPAKTQLEEVLGKLGEMENVGDFTSILKDVKIDDLGTEALTVFAVADQTEEPAPESAKAPKEGEEGEGEEETDVTAENITRHIVKGTFDFPAEEGDEVIVESAKGDPLRIAKKDGKIWVNDIEVTSASATDAGLSKIYVVASVIPVVDIPEFTANFVVYAANEEWAAGAAEKAVTEGAKITFFELEGEEYVEVNSVTTDAEGKAAFEHFNSEGLFYKVELEGKTSFRDGYMVVGLFTTQEQIDEAPEYKTETALDELGLGSLRIADMDGDGVIDEKDKVASGYLPVDNSAESTDLFIVSDTYKAGEAEE</sequence>
<dbReference type="SUPFAM" id="SSF82153">
    <property type="entry name" value="FAS1 domain"/>
    <property type="match status" value="1"/>
</dbReference>
<feature type="chain" id="PRO_5012013150" description="FAS1 domain-containing protein" evidence="2">
    <location>
        <begin position="23"/>
        <end position="338"/>
    </location>
</feature>
<dbReference type="PROSITE" id="PS51257">
    <property type="entry name" value="PROKAR_LIPOPROTEIN"/>
    <property type="match status" value="1"/>
</dbReference>
<feature type="signal peptide" evidence="2">
    <location>
        <begin position="1"/>
        <end position="22"/>
    </location>
</feature>